<evidence type="ECO:0000313" key="2">
    <source>
        <dbReference type="Proteomes" id="UP000504610"/>
    </source>
</evidence>
<accession>A0A6J0P1W2</accession>
<dbReference type="Gene3D" id="1.20.1280.50">
    <property type="match status" value="1"/>
</dbReference>
<dbReference type="GeneID" id="108861310"/>
<dbReference type="OrthoDB" id="1110775at2759"/>
<dbReference type="NCBIfam" id="TIGR01640">
    <property type="entry name" value="F_box_assoc_1"/>
    <property type="match status" value="1"/>
</dbReference>
<dbReference type="KEGG" id="rsz:108861310"/>
<keyword evidence="2" id="KW-1185">Reference proteome</keyword>
<dbReference type="Pfam" id="PF08268">
    <property type="entry name" value="FBA_3"/>
    <property type="match status" value="1"/>
</dbReference>
<dbReference type="RefSeq" id="XP_018490650.1">
    <property type="nucleotide sequence ID" value="XM_018635148.2"/>
</dbReference>
<dbReference type="CDD" id="cd22157">
    <property type="entry name" value="F-box_AtFBW1-like"/>
    <property type="match status" value="1"/>
</dbReference>
<proteinExistence type="predicted"/>
<dbReference type="InterPro" id="IPR036047">
    <property type="entry name" value="F-box-like_dom_sf"/>
</dbReference>
<name>A0A6J0P1W2_RAPSA</name>
<protein>
    <submittedName>
        <fullName evidence="3">F-box protein At1g47340</fullName>
    </submittedName>
</protein>
<dbReference type="InterPro" id="IPR001810">
    <property type="entry name" value="F-box_dom"/>
</dbReference>
<organism evidence="2 3">
    <name type="scientific">Raphanus sativus</name>
    <name type="common">Radish</name>
    <name type="synonym">Raphanus raphanistrum var. sativus</name>
    <dbReference type="NCBI Taxonomy" id="3726"/>
    <lineage>
        <taxon>Eukaryota</taxon>
        <taxon>Viridiplantae</taxon>
        <taxon>Streptophyta</taxon>
        <taxon>Embryophyta</taxon>
        <taxon>Tracheophyta</taxon>
        <taxon>Spermatophyta</taxon>
        <taxon>Magnoliopsida</taxon>
        <taxon>eudicotyledons</taxon>
        <taxon>Gunneridae</taxon>
        <taxon>Pentapetalae</taxon>
        <taxon>rosids</taxon>
        <taxon>malvids</taxon>
        <taxon>Brassicales</taxon>
        <taxon>Brassicaceae</taxon>
        <taxon>Brassiceae</taxon>
        <taxon>Raphanus</taxon>
    </lineage>
</organism>
<dbReference type="SMART" id="SM00256">
    <property type="entry name" value="FBOX"/>
    <property type="match status" value="1"/>
</dbReference>
<sequence>MISGSIPTDLITEILLRLPAKSIARFRSVSKQWASIIDHPKFKHLYLTKSSSHPRLIFAIEEKGLWSIFSSPQHLSPHDDKASSSSSSLAAEFHMKFPPGRMRIFRRDDRQFACGYASGLIYFYGMCTGFERKDEVPVVCNPKTGRYETMPFISRYRKSYSFFGFDPVGKQYKVLHMAYPCGPDDHRVMTLGARGARWRKVDCSLRLEHMSEGVCINGVLYCLGDTSECDEEMLEEKSRFVIACFDVRSEKFSFLYPESFCELINYNGKLGLVYYDDLSDDVVEFRVWVLEDAEKREWSKYAYALRGDKLFPRYVSVVGVISTGEIVLSMADYTSGQPFYVFYFNPQGNTIRRFEMQGFGECDEPPSNNSPRRVRVFVDDCSSFYRFADHVEDLSVKDLALLKSSIYAPYVYNEESEEEEEQVACGHGRYFTGRKKRG</sequence>
<dbReference type="AlphaFoldDB" id="A0A6J0P1W2"/>
<evidence type="ECO:0000259" key="1">
    <source>
        <dbReference type="PROSITE" id="PS50181"/>
    </source>
</evidence>
<gene>
    <name evidence="3" type="primary">LOC108861310</name>
</gene>
<evidence type="ECO:0000313" key="3">
    <source>
        <dbReference type="RefSeq" id="XP_018490650.1"/>
    </source>
</evidence>
<feature type="domain" description="F-box" evidence="1">
    <location>
        <begin position="1"/>
        <end position="45"/>
    </location>
</feature>
<dbReference type="PANTHER" id="PTHR31111">
    <property type="entry name" value="BNAA05G37150D PROTEIN-RELATED"/>
    <property type="match status" value="1"/>
</dbReference>
<dbReference type="InterPro" id="IPR013187">
    <property type="entry name" value="F-box-assoc_dom_typ3"/>
</dbReference>
<dbReference type="Proteomes" id="UP000504610">
    <property type="component" value="Chromosome 5"/>
</dbReference>
<dbReference type="PANTHER" id="PTHR31111:SF63">
    <property type="entry name" value="F-BOX DOMAIN-CONTAINING PROTEIN"/>
    <property type="match status" value="1"/>
</dbReference>
<dbReference type="InterPro" id="IPR017451">
    <property type="entry name" value="F-box-assoc_interact_dom"/>
</dbReference>
<dbReference type="Pfam" id="PF00646">
    <property type="entry name" value="F-box"/>
    <property type="match status" value="1"/>
</dbReference>
<dbReference type="PROSITE" id="PS50181">
    <property type="entry name" value="FBOX"/>
    <property type="match status" value="1"/>
</dbReference>
<reference evidence="2" key="1">
    <citation type="journal article" date="2019" name="Database">
        <title>The radish genome database (RadishGD): an integrated information resource for radish genomics.</title>
        <authorList>
            <person name="Yu H.J."/>
            <person name="Baek S."/>
            <person name="Lee Y.J."/>
            <person name="Cho A."/>
            <person name="Mun J.H."/>
        </authorList>
    </citation>
    <scope>NUCLEOTIDE SEQUENCE [LARGE SCALE GENOMIC DNA]</scope>
    <source>
        <strain evidence="2">cv. WK10039</strain>
    </source>
</reference>
<reference evidence="3" key="2">
    <citation type="submission" date="2025-08" db="UniProtKB">
        <authorList>
            <consortium name="RefSeq"/>
        </authorList>
    </citation>
    <scope>IDENTIFICATION</scope>
    <source>
        <tissue evidence="3">Leaf</tissue>
    </source>
</reference>
<dbReference type="SUPFAM" id="SSF81383">
    <property type="entry name" value="F-box domain"/>
    <property type="match status" value="1"/>
</dbReference>